<keyword evidence="3" id="KW-1185">Reference proteome</keyword>
<keyword evidence="1" id="KW-0472">Membrane</keyword>
<evidence type="ECO:0000256" key="1">
    <source>
        <dbReference type="SAM" id="Phobius"/>
    </source>
</evidence>
<dbReference type="Gene3D" id="3.30.700.10">
    <property type="entry name" value="Glycoprotein, Type 4 Pilin"/>
    <property type="match status" value="1"/>
</dbReference>
<feature type="transmembrane region" description="Helical" evidence="1">
    <location>
        <begin position="12"/>
        <end position="32"/>
    </location>
</feature>
<keyword evidence="1" id="KW-1133">Transmembrane helix</keyword>
<dbReference type="SUPFAM" id="SSF54523">
    <property type="entry name" value="Pili subunits"/>
    <property type="match status" value="1"/>
</dbReference>
<accession>A0ABZ0RK02</accession>
<name>A0ABZ0RK02_9BACT</name>
<proteinExistence type="predicted"/>
<dbReference type="Proteomes" id="UP001324993">
    <property type="component" value="Chromosome"/>
</dbReference>
<evidence type="ECO:0000313" key="3">
    <source>
        <dbReference type="Proteomes" id="UP001324993"/>
    </source>
</evidence>
<reference evidence="2 3" key="1">
    <citation type="submission" date="2023-11" db="EMBL/GenBank/DDBJ databases">
        <title>Coraliomargarita sp. nov., isolated from marine algae.</title>
        <authorList>
            <person name="Lee J.K."/>
            <person name="Baek J.H."/>
            <person name="Kim J.M."/>
            <person name="Choi D.G."/>
            <person name="Jeon C.O."/>
        </authorList>
    </citation>
    <scope>NUCLEOTIDE SEQUENCE [LARGE SCALE GENOMIC DNA]</scope>
    <source>
        <strain evidence="2 3">J2-16</strain>
    </source>
</reference>
<dbReference type="PROSITE" id="PS00409">
    <property type="entry name" value="PROKAR_NTER_METHYL"/>
    <property type="match status" value="1"/>
</dbReference>
<gene>
    <name evidence="2" type="ORF">SH580_18015</name>
</gene>
<dbReference type="InterPro" id="IPR045584">
    <property type="entry name" value="Pilin-like"/>
</dbReference>
<evidence type="ECO:0000313" key="2">
    <source>
        <dbReference type="EMBL" id="WPJ95320.1"/>
    </source>
</evidence>
<protein>
    <submittedName>
        <fullName evidence="2">Prepilin-type N-terminal cleavage/methylation domain-containing protein</fullName>
    </submittedName>
</protein>
<dbReference type="InterPro" id="IPR012902">
    <property type="entry name" value="N_methyl_site"/>
</dbReference>
<dbReference type="Pfam" id="PF07963">
    <property type="entry name" value="N_methyl"/>
    <property type="match status" value="1"/>
</dbReference>
<dbReference type="NCBIfam" id="TIGR02532">
    <property type="entry name" value="IV_pilin_GFxxxE"/>
    <property type="match status" value="1"/>
</dbReference>
<dbReference type="EMBL" id="CP138858">
    <property type="protein sequence ID" value="WPJ95320.1"/>
    <property type="molecule type" value="Genomic_DNA"/>
</dbReference>
<organism evidence="2 3">
    <name type="scientific">Coraliomargarita algicola</name>
    <dbReference type="NCBI Taxonomy" id="3092156"/>
    <lineage>
        <taxon>Bacteria</taxon>
        <taxon>Pseudomonadati</taxon>
        <taxon>Verrucomicrobiota</taxon>
        <taxon>Opitutia</taxon>
        <taxon>Puniceicoccales</taxon>
        <taxon>Coraliomargaritaceae</taxon>
        <taxon>Coraliomargarita</taxon>
    </lineage>
</organism>
<keyword evidence="1" id="KW-0812">Transmembrane</keyword>
<dbReference type="RefSeq" id="WP_319832211.1">
    <property type="nucleotide sequence ID" value="NZ_CP138858.1"/>
</dbReference>
<sequence>MMKTKSTPRSGFTLIELLTVIAIIGILAAILIPTVGAVKKKASMVTSSSNLRQVALAYSTFASGSSRTRVISANTASAYSAADSSDWAEVLAKYADLNDAPLYFISSADDVAAITIPSVILDGSDAAVADWTSASAFISYEMAVDISTNAQSSVTPLIWTKGLGTTGEWATTSPWAGDGGHIAFADGHVTFYDSLLDPADGTTGLLIQGPKASSPGSAAKTVEAALGGAQYVVEPK</sequence>
<dbReference type="PANTHER" id="PTHR30093">
    <property type="entry name" value="GENERAL SECRETION PATHWAY PROTEIN G"/>
    <property type="match status" value="1"/>
</dbReference>